<evidence type="ECO:0000256" key="2">
    <source>
        <dbReference type="ARBA" id="ARBA00011738"/>
    </source>
</evidence>
<evidence type="ECO:0000259" key="8">
    <source>
        <dbReference type="PROSITE" id="PS50888"/>
    </source>
</evidence>
<comment type="subunit">
    <text evidence="2">Homodimer.</text>
</comment>
<dbReference type="PROSITE" id="PS50888">
    <property type="entry name" value="BHLH"/>
    <property type="match status" value="1"/>
</dbReference>
<keyword evidence="10" id="KW-1185">Reference proteome</keyword>
<evidence type="ECO:0000256" key="7">
    <source>
        <dbReference type="SAM" id="MobiDB-lite"/>
    </source>
</evidence>
<name>A0AAW1INQ1_SAPOF</name>
<accession>A0AAW1INQ1</accession>
<keyword evidence="3" id="KW-0805">Transcription regulation</keyword>
<comment type="subcellular location">
    <subcellularLocation>
        <location evidence="1">Nucleus</location>
    </subcellularLocation>
</comment>
<dbReference type="PANTHER" id="PTHR31945:SF17">
    <property type="entry name" value="TRANSCRIPTION FACTOR FER-LIKE IRON DEFICIENCY-INDUCED TRANSCRIPTION FACTOR"/>
    <property type="match status" value="1"/>
</dbReference>
<evidence type="ECO:0000313" key="10">
    <source>
        <dbReference type="Proteomes" id="UP001443914"/>
    </source>
</evidence>
<dbReference type="PANTHER" id="PTHR31945">
    <property type="entry name" value="TRANSCRIPTION FACTOR SCREAM2-RELATED"/>
    <property type="match status" value="1"/>
</dbReference>
<feature type="region of interest" description="Disordered" evidence="7">
    <location>
        <begin position="106"/>
        <end position="155"/>
    </location>
</feature>
<evidence type="ECO:0000256" key="3">
    <source>
        <dbReference type="ARBA" id="ARBA00023015"/>
    </source>
</evidence>
<feature type="compositionally biased region" description="Basic and acidic residues" evidence="7">
    <location>
        <begin position="142"/>
        <end position="153"/>
    </location>
</feature>
<dbReference type="Proteomes" id="UP001443914">
    <property type="component" value="Unassembled WGS sequence"/>
</dbReference>
<reference evidence="9" key="1">
    <citation type="submission" date="2024-03" db="EMBL/GenBank/DDBJ databases">
        <title>WGS assembly of Saponaria officinalis var. Norfolk2.</title>
        <authorList>
            <person name="Jenkins J."/>
            <person name="Shu S."/>
            <person name="Grimwood J."/>
            <person name="Barry K."/>
            <person name="Goodstein D."/>
            <person name="Schmutz J."/>
            <person name="Leebens-Mack J."/>
            <person name="Osbourn A."/>
        </authorList>
    </citation>
    <scope>NUCLEOTIDE SEQUENCE [LARGE SCALE GENOMIC DNA]</scope>
    <source>
        <strain evidence="9">JIC</strain>
    </source>
</reference>
<dbReference type="GO" id="GO:0046983">
    <property type="term" value="F:protein dimerization activity"/>
    <property type="evidence" value="ECO:0007669"/>
    <property type="project" value="InterPro"/>
</dbReference>
<evidence type="ECO:0000256" key="4">
    <source>
        <dbReference type="ARBA" id="ARBA00023125"/>
    </source>
</evidence>
<feature type="domain" description="BHLH" evidence="8">
    <location>
        <begin position="144"/>
        <end position="193"/>
    </location>
</feature>
<dbReference type="FunFam" id="4.10.280.10:FF:000096">
    <property type="entry name" value="Basic helix-loop-helix (BHLH) DNA-binding superfamily protein"/>
    <property type="match status" value="1"/>
</dbReference>
<dbReference type="InterPro" id="IPR036638">
    <property type="entry name" value="HLH_DNA-bd_sf"/>
</dbReference>
<dbReference type="GO" id="GO:0043565">
    <property type="term" value="F:sequence-specific DNA binding"/>
    <property type="evidence" value="ECO:0007669"/>
    <property type="project" value="TreeGrafter"/>
</dbReference>
<dbReference type="Pfam" id="PF00010">
    <property type="entry name" value="HLH"/>
    <property type="match status" value="1"/>
</dbReference>
<keyword evidence="5" id="KW-0804">Transcription</keyword>
<protein>
    <recommendedName>
        <fullName evidence="8">BHLH domain-containing protein</fullName>
    </recommendedName>
</protein>
<dbReference type="SUPFAM" id="SSF47459">
    <property type="entry name" value="HLH, helix-loop-helix DNA-binding domain"/>
    <property type="match status" value="1"/>
</dbReference>
<dbReference type="GO" id="GO:0003700">
    <property type="term" value="F:DNA-binding transcription factor activity"/>
    <property type="evidence" value="ECO:0007669"/>
    <property type="project" value="TreeGrafter"/>
</dbReference>
<dbReference type="SMART" id="SM00353">
    <property type="entry name" value="HLH"/>
    <property type="match status" value="1"/>
</dbReference>
<dbReference type="GO" id="GO:0005634">
    <property type="term" value="C:nucleus"/>
    <property type="evidence" value="ECO:0007669"/>
    <property type="project" value="UniProtKB-SubCell"/>
</dbReference>
<proteinExistence type="predicted"/>
<dbReference type="Gene3D" id="4.10.280.10">
    <property type="entry name" value="Helix-loop-helix DNA-binding domain"/>
    <property type="match status" value="1"/>
</dbReference>
<organism evidence="9 10">
    <name type="scientific">Saponaria officinalis</name>
    <name type="common">Common soapwort</name>
    <name type="synonym">Lychnis saponaria</name>
    <dbReference type="NCBI Taxonomy" id="3572"/>
    <lineage>
        <taxon>Eukaryota</taxon>
        <taxon>Viridiplantae</taxon>
        <taxon>Streptophyta</taxon>
        <taxon>Embryophyta</taxon>
        <taxon>Tracheophyta</taxon>
        <taxon>Spermatophyta</taxon>
        <taxon>Magnoliopsida</taxon>
        <taxon>eudicotyledons</taxon>
        <taxon>Gunneridae</taxon>
        <taxon>Pentapetalae</taxon>
        <taxon>Caryophyllales</taxon>
        <taxon>Caryophyllaceae</taxon>
        <taxon>Caryophylleae</taxon>
        <taxon>Saponaria</taxon>
    </lineage>
</organism>
<dbReference type="InterPro" id="IPR011598">
    <property type="entry name" value="bHLH_dom"/>
</dbReference>
<dbReference type="AlphaFoldDB" id="A0AAW1INQ1"/>
<sequence length="335" mass="37526">MNNTNFSGNNNIPPMPFFNDDFILQDIVDDHQSLNFDHVIEMIRGEAPNELSISVNNDHQPLNFNPHIFTTNVQCPPPLGADHVFSSFNSPTVSYTNNNNSLLNSLSGIDDEMVNDDGNEDDDDFGEADEHSSGKNATKKGNKVDRSRTLISERRRRGRMKEKLYALRALVPNITKMDKASIVGDAVLYLQDMQTKAKKLKSDIQDLESSFETATRCEAAFAVDTPTNTLPLPLIPVSKIIMQVEVINIEEKEYYVKIVSNRGHGVAACLYRALDSLRSFIIKSSNLTSLSDQFVLTFTLNVGKCMDDINLPNLKLWISGAFMTQGFEFRTFSCP</sequence>
<feature type="compositionally biased region" description="Acidic residues" evidence="7">
    <location>
        <begin position="109"/>
        <end position="127"/>
    </location>
</feature>
<evidence type="ECO:0000256" key="5">
    <source>
        <dbReference type="ARBA" id="ARBA00023163"/>
    </source>
</evidence>
<keyword evidence="6" id="KW-0539">Nucleus</keyword>
<evidence type="ECO:0000313" key="9">
    <source>
        <dbReference type="EMBL" id="KAK9691202.1"/>
    </source>
</evidence>
<comment type="caution">
    <text evidence="9">The sequence shown here is derived from an EMBL/GenBank/DDBJ whole genome shotgun (WGS) entry which is preliminary data.</text>
</comment>
<evidence type="ECO:0000256" key="6">
    <source>
        <dbReference type="ARBA" id="ARBA00023242"/>
    </source>
</evidence>
<dbReference type="EMBL" id="JBDFQZ010000009">
    <property type="protein sequence ID" value="KAK9691202.1"/>
    <property type="molecule type" value="Genomic_DNA"/>
</dbReference>
<gene>
    <name evidence="9" type="ORF">RND81_09G182800</name>
</gene>
<evidence type="ECO:0000256" key="1">
    <source>
        <dbReference type="ARBA" id="ARBA00004123"/>
    </source>
</evidence>
<keyword evidence="4" id="KW-0238">DNA-binding</keyword>
<dbReference type="InterPro" id="IPR051358">
    <property type="entry name" value="TF_AMS/ICE1/BHLH6-like"/>
</dbReference>